<evidence type="ECO:0000313" key="2">
    <source>
        <dbReference type="Proteomes" id="UP000028664"/>
    </source>
</evidence>
<dbReference type="Proteomes" id="UP000028664">
    <property type="component" value="Segment"/>
</dbReference>
<reference evidence="1 2" key="1">
    <citation type="submission" date="2014-06" db="EMBL/GenBank/DDBJ databases">
        <title>Bioinformatic genomic analysis of Bacillus phage Bobb.</title>
        <authorList>
            <person name="Lewis H.M.N."/>
            <person name="Temple L."/>
            <person name="Barth R.N."/>
            <person name="Bowles K.M."/>
            <person name="Churchin D.I."/>
            <person name="Scott-Croshaw C."/>
            <person name="Glasgow G.H."/>
            <person name="Gloe M.W."/>
            <person name="McGough T.M."/>
            <person name="Nutbrown S.A."/>
            <person name="Romulus S.R."/>
            <person name="Sanders K.A.M."/>
            <person name="Diachok C.R."/>
            <person name="Serigano J.P."/>
            <person name="Shin D."/>
            <person name="Suresh M.H."/>
            <person name="Conner A.R.N."/>
            <person name="Korba R.M."/>
            <person name="Livermore R.J."/>
            <person name="Rohlf M.B."/>
            <person name="Utterback S.D."/>
            <person name="Wilson V.E."/>
        </authorList>
    </citation>
    <scope>NUCLEOTIDE SEQUENCE [LARGE SCALE GENOMIC DNA]</scope>
</reference>
<sequence>MNDFLLNQLIIESVELKGFELVTNRPLSLYNKACDHLHVVLAKHAKHAEFAVWVYDSSIHALSEGLFTNIKETAYNNFYTRV</sequence>
<dbReference type="EMBL" id="KM051843">
    <property type="protein sequence ID" value="AII27926.1"/>
    <property type="molecule type" value="Genomic_DNA"/>
</dbReference>
<keyword evidence="2" id="KW-1185">Reference proteome</keyword>
<dbReference type="RefSeq" id="YP_009056294.1">
    <property type="nucleotide sequence ID" value="NC_024792.1"/>
</dbReference>
<proteinExistence type="predicted"/>
<dbReference type="KEGG" id="vg:20283312"/>
<protein>
    <submittedName>
        <fullName evidence="1">Uncharacterized protein</fullName>
    </submittedName>
</protein>
<evidence type="ECO:0000313" key="1">
    <source>
        <dbReference type="EMBL" id="AII27926.1"/>
    </source>
</evidence>
<dbReference type="GeneID" id="20283312"/>
<dbReference type="OrthoDB" id="21976at10239"/>
<organism evidence="1 2">
    <name type="scientific">Bacillus phage Bobb</name>
    <dbReference type="NCBI Taxonomy" id="1527469"/>
    <lineage>
        <taxon>Viruses</taxon>
        <taxon>Duplodnaviria</taxon>
        <taxon>Heunggongvirae</taxon>
        <taxon>Uroviricota</taxon>
        <taxon>Caudoviricetes</taxon>
        <taxon>Herelleviridae</taxon>
        <taxon>Bastillevirinae</taxon>
        <taxon>Agatevirus</taxon>
        <taxon>Agatevirus bobb</taxon>
    </lineage>
</organism>
<name>A0A076G750_9CAUD</name>
<accession>A0A076G750</accession>